<dbReference type="Proteomes" id="UP000292927">
    <property type="component" value="Unassembled WGS sequence"/>
</dbReference>
<evidence type="ECO:0000259" key="1">
    <source>
        <dbReference type="Pfam" id="PF13349"/>
    </source>
</evidence>
<reference evidence="2 3" key="1">
    <citation type="submission" date="2019-02" db="EMBL/GenBank/DDBJ databases">
        <title>Genomic Encyclopedia of Type Strains, Phase IV (KMG-IV): sequencing the most valuable type-strain genomes for metagenomic binning, comparative biology and taxonomic classification.</title>
        <authorList>
            <person name="Goeker M."/>
        </authorList>
    </citation>
    <scope>NUCLEOTIDE SEQUENCE [LARGE SCALE GENOMIC DNA]</scope>
    <source>
        <strain evidence="2 3">DSM 29486</strain>
    </source>
</reference>
<proteinExistence type="predicted"/>
<organism evidence="2 3">
    <name type="scientific">Cuneatibacter caecimuris</name>
    <dbReference type="NCBI Taxonomy" id="1796618"/>
    <lineage>
        <taxon>Bacteria</taxon>
        <taxon>Bacillati</taxon>
        <taxon>Bacillota</taxon>
        <taxon>Clostridia</taxon>
        <taxon>Lachnospirales</taxon>
        <taxon>Lachnospiraceae</taxon>
        <taxon>Cuneatibacter</taxon>
    </lineage>
</organism>
<accession>A0A4Q7NZ91</accession>
<dbReference type="InterPro" id="IPR025164">
    <property type="entry name" value="Toastrack_DUF4097"/>
</dbReference>
<dbReference type="OrthoDB" id="9804829at2"/>
<dbReference type="Pfam" id="PF22564">
    <property type="entry name" value="HAAS"/>
    <property type="match status" value="1"/>
</dbReference>
<keyword evidence="3" id="KW-1185">Reference proteome</keyword>
<comment type="caution">
    <text evidence="2">The sequence shown here is derived from an EMBL/GenBank/DDBJ whole genome shotgun (WGS) entry which is preliminary data.</text>
</comment>
<protein>
    <submittedName>
        <fullName evidence="2">Uncharacterized protein DUF1700</fullName>
    </submittedName>
</protein>
<dbReference type="RefSeq" id="WP_130436094.1">
    <property type="nucleotide sequence ID" value="NZ_SGXF01000007.1"/>
</dbReference>
<evidence type="ECO:0000313" key="3">
    <source>
        <dbReference type="Proteomes" id="UP000292927"/>
    </source>
</evidence>
<feature type="domain" description="DUF4097" evidence="1">
    <location>
        <begin position="116"/>
        <end position="308"/>
    </location>
</feature>
<dbReference type="AlphaFoldDB" id="A0A4Q7NZ91"/>
<name>A0A4Q7NZ91_9FIRM</name>
<evidence type="ECO:0000313" key="2">
    <source>
        <dbReference type="EMBL" id="RZS92773.1"/>
    </source>
</evidence>
<dbReference type="Pfam" id="PF13349">
    <property type="entry name" value="DUF4097"/>
    <property type="match status" value="1"/>
</dbReference>
<gene>
    <name evidence="2" type="ORF">EV209_2842</name>
</gene>
<dbReference type="EMBL" id="SGXF01000007">
    <property type="protein sequence ID" value="RZS92773.1"/>
    <property type="molecule type" value="Genomic_DNA"/>
</dbReference>
<sequence length="410" mass="44507">MTKLEYLTALEQELRCFPADFAEDILKDYREHFRLGQENGKTEQQICEELGNVHEFAKELKEAEPDLAAAGIRLAPAVLPGSASGEQNKATGAGAADNSCDDQNNVPGYDCRRVQANFTSADVIVRRSPDGLAHAYYRNRGSLDNKLNIRFDCHQEGDTLYLSLEENAFQKRSLFGFASFLVTISKCDISILIELPEKFQDVSIRTKSGDIRAEKISAQKFLAESFSGDIHTDSCEVEVMALKTKSGDMELRNCLADEFQGSLLSGDVSINSCRIGRLNLSSLSGDISGRDNAISQAEVSGTSGDLTICGSLQKGDLHSVSGDISLYLENKTPSELNIRNTSGDTNIRLAYAGGLNARTSSTSGDMEIRYNGQRQRASGIPGRSLTLNSGSEPAFVTVKSVSGDIRISEA</sequence>